<dbReference type="OMA" id="IWARHRG"/>
<feature type="compositionally biased region" description="Polar residues" evidence="1">
    <location>
        <begin position="53"/>
        <end position="66"/>
    </location>
</feature>
<organism evidence="3 4">
    <name type="scientific">Xenopus laevis</name>
    <name type="common">African clawed frog</name>
    <dbReference type="NCBI Taxonomy" id="8355"/>
    <lineage>
        <taxon>Eukaryota</taxon>
        <taxon>Metazoa</taxon>
        <taxon>Chordata</taxon>
        <taxon>Craniata</taxon>
        <taxon>Vertebrata</taxon>
        <taxon>Euteleostomi</taxon>
        <taxon>Amphibia</taxon>
        <taxon>Batrachia</taxon>
        <taxon>Anura</taxon>
        <taxon>Pipoidea</taxon>
        <taxon>Pipidae</taxon>
        <taxon>Xenopodinae</taxon>
        <taxon>Xenopus</taxon>
        <taxon>Xenopus</taxon>
    </lineage>
</organism>
<dbReference type="AlphaFoldDB" id="A0A974HD21"/>
<keyword evidence="2" id="KW-1133">Transmembrane helix</keyword>
<protein>
    <submittedName>
        <fullName evidence="3">Uncharacterized protein</fullName>
    </submittedName>
</protein>
<dbReference type="EMBL" id="CM004478">
    <property type="protein sequence ID" value="OCT73475.1"/>
    <property type="molecule type" value="Genomic_DNA"/>
</dbReference>
<dbReference type="Proteomes" id="UP000694892">
    <property type="component" value="Chromosome 7L"/>
</dbReference>
<feature type="transmembrane region" description="Helical" evidence="2">
    <location>
        <begin position="151"/>
        <end position="176"/>
    </location>
</feature>
<evidence type="ECO:0000256" key="2">
    <source>
        <dbReference type="SAM" id="Phobius"/>
    </source>
</evidence>
<feature type="transmembrane region" description="Helical" evidence="2">
    <location>
        <begin position="108"/>
        <end position="130"/>
    </location>
</feature>
<gene>
    <name evidence="3" type="ORF">XELAEV_18036452mg</name>
</gene>
<keyword evidence="2" id="KW-0472">Membrane</keyword>
<keyword evidence="2" id="KW-0812">Transmembrane</keyword>
<feature type="region of interest" description="Disordered" evidence="1">
    <location>
        <begin position="21"/>
        <end position="82"/>
    </location>
</feature>
<proteinExistence type="predicted"/>
<sequence length="202" mass="22893">MDMSQAPGWYLILDEPPPQYDSLYPAYEPPSPNPSSIMYPDPSLPPYQPSPHFSATISRPSESSPPDNHEPSAPSCKTHRSSLHTPPRVLVGQWLDYSYKLKANNYDLVFSFFNLILFLPVGLISIICCFKVRWLIHKGEFQKAEKLSGDIYPLINVFFYISLLLAIPVYTAIILICVLNHKDAPPTENISTYYLAVDFSPR</sequence>
<reference evidence="4" key="1">
    <citation type="journal article" date="2016" name="Nature">
        <title>Genome evolution in the allotetraploid frog Xenopus laevis.</title>
        <authorList>
            <person name="Session A.M."/>
            <person name="Uno Y."/>
            <person name="Kwon T."/>
            <person name="Chapman J.A."/>
            <person name="Toyoda A."/>
            <person name="Takahashi S."/>
            <person name="Fukui A."/>
            <person name="Hikosaka A."/>
            <person name="Suzuki A."/>
            <person name="Kondo M."/>
            <person name="van Heeringen S.J."/>
            <person name="Quigley I."/>
            <person name="Heinz S."/>
            <person name="Ogino H."/>
            <person name="Ochi H."/>
            <person name="Hellsten U."/>
            <person name="Lyons J.B."/>
            <person name="Simakov O."/>
            <person name="Putnam N."/>
            <person name="Stites J."/>
            <person name="Kuroki Y."/>
            <person name="Tanaka T."/>
            <person name="Michiue T."/>
            <person name="Watanabe M."/>
            <person name="Bogdanovic O."/>
            <person name="Lister R."/>
            <person name="Georgiou G."/>
            <person name="Paranjpe S.S."/>
            <person name="van Kruijsbergen I."/>
            <person name="Shu S."/>
            <person name="Carlson J."/>
            <person name="Kinoshita T."/>
            <person name="Ohta Y."/>
            <person name="Mawaribuchi S."/>
            <person name="Jenkins J."/>
            <person name="Grimwood J."/>
            <person name="Schmutz J."/>
            <person name="Mitros T."/>
            <person name="Mozaffari S.V."/>
            <person name="Suzuki Y."/>
            <person name="Haramoto Y."/>
            <person name="Yamamoto T.S."/>
            <person name="Takagi C."/>
            <person name="Heald R."/>
            <person name="Miller K."/>
            <person name="Haudenschild C."/>
            <person name="Kitzman J."/>
            <person name="Nakayama T."/>
            <person name="Izutsu Y."/>
            <person name="Robert J."/>
            <person name="Fortriede J."/>
            <person name="Burns K."/>
            <person name="Lotay V."/>
            <person name="Karimi K."/>
            <person name="Yasuoka Y."/>
            <person name="Dichmann D.S."/>
            <person name="Flajnik M.F."/>
            <person name="Houston D.W."/>
            <person name="Shendure J."/>
            <person name="DuPasquier L."/>
            <person name="Vize P.D."/>
            <person name="Zorn A.M."/>
            <person name="Ito M."/>
            <person name="Marcotte E.M."/>
            <person name="Wallingford J.B."/>
            <person name="Ito Y."/>
            <person name="Asashima M."/>
            <person name="Ueno N."/>
            <person name="Matsuda Y."/>
            <person name="Veenstra G.J."/>
            <person name="Fujiyama A."/>
            <person name="Harland R.M."/>
            <person name="Taira M."/>
            <person name="Rokhsar D.S."/>
        </authorList>
    </citation>
    <scope>NUCLEOTIDE SEQUENCE [LARGE SCALE GENOMIC DNA]</scope>
    <source>
        <strain evidence="4">J</strain>
    </source>
</reference>
<name>A0A974HD21_XENLA</name>
<evidence type="ECO:0000313" key="3">
    <source>
        <dbReference type="EMBL" id="OCT73475.1"/>
    </source>
</evidence>
<evidence type="ECO:0000256" key="1">
    <source>
        <dbReference type="SAM" id="MobiDB-lite"/>
    </source>
</evidence>
<dbReference type="GO" id="GO:0016020">
    <property type="term" value="C:membrane"/>
    <property type="evidence" value="ECO:0007669"/>
    <property type="project" value="UniProtKB-SubCell"/>
</dbReference>
<evidence type="ECO:0000313" key="4">
    <source>
        <dbReference type="Proteomes" id="UP000694892"/>
    </source>
</evidence>
<accession>A0A974HD21</accession>